<keyword evidence="13" id="KW-1185">Reference proteome</keyword>
<dbReference type="OrthoDB" id="9803322at2"/>
<evidence type="ECO:0000259" key="11">
    <source>
        <dbReference type="Pfam" id="PF02880"/>
    </source>
</evidence>
<accession>A0A075WPW5</accession>
<dbReference type="AlphaFoldDB" id="A0A075WPW5"/>
<dbReference type="GO" id="GO:0000287">
    <property type="term" value="F:magnesium ion binding"/>
    <property type="evidence" value="ECO:0007669"/>
    <property type="project" value="InterPro"/>
</dbReference>
<evidence type="ECO:0000259" key="8">
    <source>
        <dbReference type="Pfam" id="PF00408"/>
    </source>
</evidence>
<evidence type="ECO:0000256" key="6">
    <source>
        <dbReference type="ARBA" id="ARBA00023235"/>
    </source>
</evidence>
<keyword evidence="3" id="KW-0597">Phosphoprotein</keyword>
<dbReference type="CDD" id="cd03089">
    <property type="entry name" value="PMM_PGM"/>
    <property type="match status" value="1"/>
</dbReference>
<dbReference type="Pfam" id="PF00408">
    <property type="entry name" value="PGM_PMM_IV"/>
    <property type="match status" value="1"/>
</dbReference>
<dbReference type="eggNOG" id="COG1109">
    <property type="taxonomic scope" value="Bacteria"/>
</dbReference>
<dbReference type="InterPro" id="IPR016066">
    <property type="entry name" value="A-D-PHexomutase_CS"/>
</dbReference>
<evidence type="ECO:0000256" key="3">
    <source>
        <dbReference type="ARBA" id="ARBA00022553"/>
    </source>
</evidence>
<dbReference type="GO" id="GO:0005975">
    <property type="term" value="P:carbohydrate metabolic process"/>
    <property type="evidence" value="ECO:0007669"/>
    <property type="project" value="InterPro"/>
</dbReference>
<dbReference type="Pfam" id="PF02878">
    <property type="entry name" value="PGM_PMM_I"/>
    <property type="match status" value="1"/>
</dbReference>
<evidence type="ECO:0000259" key="10">
    <source>
        <dbReference type="Pfam" id="PF02879"/>
    </source>
</evidence>
<dbReference type="Gene3D" id="3.40.120.10">
    <property type="entry name" value="Alpha-D-Glucose-1,6-Bisphosphate, subunit A, domain 3"/>
    <property type="match status" value="3"/>
</dbReference>
<dbReference type="STRING" id="289377.HL41_00255"/>
<protein>
    <submittedName>
        <fullName evidence="12">Phosphomannomutase</fullName>
    </submittedName>
</protein>
<dbReference type="EMBL" id="CP008796">
    <property type="protein sequence ID" value="AIH03389.1"/>
    <property type="molecule type" value="Genomic_DNA"/>
</dbReference>
<dbReference type="PANTHER" id="PTHR43771">
    <property type="entry name" value="PHOSPHOMANNOMUTASE"/>
    <property type="match status" value="1"/>
</dbReference>
<dbReference type="PROSITE" id="PS00710">
    <property type="entry name" value="PGM_PMM"/>
    <property type="match status" value="1"/>
</dbReference>
<evidence type="ECO:0000256" key="5">
    <source>
        <dbReference type="ARBA" id="ARBA00022842"/>
    </source>
</evidence>
<feature type="domain" description="Alpha-D-phosphohexomutase C-terminal" evidence="8">
    <location>
        <begin position="370"/>
        <end position="444"/>
    </location>
</feature>
<dbReference type="InterPro" id="IPR036900">
    <property type="entry name" value="A-D-PHexomutase_C_sf"/>
</dbReference>
<keyword evidence="5 7" id="KW-0460">Magnesium</keyword>
<dbReference type="InterPro" id="IPR005844">
    <property type="entry name" value="A-D-PHexomutase_a/b/a-I"/>
</dbReference>
<dbReference type="InterPro" id="IPR005841">
    <property type="entry name" value="Alpha-D-phosphohexomutase_SF"/>
</dbReference>
<dbReference type="InterPro" id="IPR005843">
    <property type="entry name" value="A-D-PHexomutase_C"/>
</dbReference>
<evidence type="ECO:0000256" key="7">
    <source>
        <dbReference type="RuleBase" id="RU004326"/>
    </source>
</evidence>
<organism evidence="12 13">
    <name type="scientific">Thermodesulfobacterium commune DSM 2178</name>
    <dbReference type="NCBI Taxonomy" id="289377"/>
    <lineage>
        <taxon>Bacteria</taxon>
        <taxon>Pseudomonadati</taxon>
        <taxon>Thermodesulfobacteriota</taxon>
        <taxon>Thermodesulfobacteria</taxon>
        <taxon>Thermodesulfobacteriales</taxon>
        <taxon>Thermodesulfobacteriaceae</taxon>
        <taxon>Thermodesulfobacterium</taxon>
    </lineage>
</organism>
<dbReference type="SUPFAM" id="SSF55957">
    <property type="entry name" value="Phosphoglucomutase, C-terminal domain"/>
    <property type="match status" value="1"/>
</dbReference>
<keyword evidence="4 7" id="KW-0479">Metal-binding</keyword>
<evidence type="ECO:0000259" key="9">
    <source>
        <dbReference type="Pfam" id="PF02878"/>
    </source>
</evidence>
<dbReference type="RefSeq" id="WP_038063006.1">
    <property type="nucleotide sequence ID" value="NZ_CP008796.1"/>
</dbReference>
<evidence type="ECO:0000256" key="2">
    <source>
        <dbReference type="ARBA" id="ARBA00010231"/>
    </source>
</evidence>
<reference evidence="12 13" key="1">
    <citation type="journal article" date="2015" name="Genome Announc.">
        <title>Genome Sequence of a Sulfate-Reducing Thermophilic Bacterium, Thermodesulfobacterium commune DSM 2178T (Phylum Thermodesulfobacteria).</title>
        <authorList>
            <person name="Bhatnagar S."/>
            <person name="Badger J.H."/>
            <person name="Madupu R."/>
            <person name="Khouri H.M."/>
            <person name="O'Connor E.M."/>
            <person name="Robb F.T."/>
            <person name="Ward N.L."/>
            <person name="Eisen J.A."/>
        </authorList>
    </citation>
    <scope>NUCLEOTIDE SEQUENCE [LARGE SCALE GENOMIC DNA]</scope>
    <source>
        <strain evidence="12 13">DSM 2178</strain>
    </source>
</reference>
<sequence>MKVSPYIFREYDIRGKVGKDFTEEIVREIGRAYGTMVRRSGGKRVVSGRDGRLSSEALQRCLIEGILSTGVEVLNIGLTPTPVMYYSLFRLPEVDGGIQVTGSHNPPEFNGLKICLGKDTLFGKQIQALRELIEKEDYEKGSGKVEDIDVLSDYIEYVSSNVELKRPVKVCLDPGNGVCALTAPEIFKRLNCEVECLFCEIDGNFPHHFPDPVVPENLKWLKEKVVSEGYEAGFGYDGDGDRLGVIDEKGNIIWGDRLLYVFAKFLLKKHPGAKVIAEVKCSRTLFEGVKKLGGLPIMWKTGHSLIKNKMKEEGAILAGEMSGHMFFADKWFGFDDGVYASLRLAEILSQTEQPLSEILKELPVMYATPEIRVECPDEVKFKVVERLVAKFKQEGLNVVDIDGARVEFPEGWALVRASNTQPVLVLRFEAETEGFLETLKQKVYQALDEVLKEINP</sequence>
<dbReference type="PANTHER" id="PTHR43771:SF2">
    <property type="entry name" value="PHOSPHOMANNOMUTASE_PHOSPHOGLUCOMUTASE"/>
    <property type="match status" value="1"/>
</dbReference>
<evidence type="ECO:0000256" key="4">
    <source>
        <dbReference type="ARBA" id="ARBA00022723"/>
    </source>
</evidence>
<comment type="cofactor">
    <cofactor evidence="1">
        <name>Mg(2+)</name>
        <dbReference type="ChEBI" id="CHEBI:18420"/>
    </cofactor>
</comment>
<keyword evidence="6" id="KW-0413">Isomerase</keyword>
<name>A0A075WPW5_9BACT</name>
<dbReference type="SUPFAM" id="SSF53738">
    <property type="entry name" value="Phosphoglucomutase, first 3 domains"/>
    <property type="match status" value="3"/>
</dbReference>
<dbReference type="PaxDb" id="289377-HL41_00255"/>
<dbReference type="Pfam" id="PF02879">
    <property type="entry name" value="PGM_PMM_II"/>
    <property type="match status" value="1"/>
</dbReference>
<dbReference type="Gene3D" id="3.30.310.50">
    <property type="entry name" value="Alpha-D-phosphohexomutase, C-terminal domain"/>
    <property type="match status" value="1"/>
</dbReference>
<evidence type="ECO:0000256" key="1">
    <source>
        <dbReference type="ARBA" id="ARBA00001946"/>
    </source>
</evidence>
<gene>
    <name evidence="12" type="ORF">HL41_00255</name>
</gene>
<dbReference type="Pfam" id="PF02880">
    <property type="entry name" value="PGM_PMM_III"/>
    <property type="match status" value="1"/>
</dbReference>
<feature type="domain" description="Alpha-D-phosphohexomutase alpha/beta/alpha" evidence="9">
    <location>
        <begin position="7"/>
        <end position="138"/>
    </location>
</feature>
<dbReference type="Proteomes" id="UP000028481">
    <property type="component" value="Chromosome"/>
</dbReference>
<evidence type="ECO:0000313" key="12">
    <source>
        <dbReference type="EMBL" id="AIH03389.1"/>
    </source>
</evidence>
<feature type="domain" description="Alpha-D-phosphohexomutase alpha/beta/alpha" evidence="11">
    <location>
        <begin position="254"/>
        <end position="363"/>
    </location>
</feature>
<dbReference type="InterPro" id="IPR005846">
    <property type="entry name" value="A-D-PHexomutase_a/b/a-III"/>
</dbReference>
<dbReference type="InterPro" id="IPR016055">
    <property type="entry name" value="A-D-PHexomutase_a/b/a-I/II/III"/>
</dbReference>
<dbReference type="GO" id="GO:0016868">
    <property type="term" value="F:intramolecular phosphotransferase activity"/>
    <property type="evidence" value="ECO:0007669"/>
    <property type="project" value="InterPro"/>
</dbReference>
<proteinExistence type="inferred from homology"/>
<dbReference type="KEGG" id="tcm:HL41_00255"/>
<dbReference type="HOGENOM" id="CLU_016950_9_1_0"/>
<feature type="domain" description="Alpha-D-phosphohexomutase alpha/beta/alpha" evidence="10">
    <location>
        <begin position="153"/>
        <end position="250"/>
    </location>
</feature>
<dbReference type="InterPro" id="IPR005845">
    <property type="entry name" value="A-D-PHexomutase_a/b/a-II"/>
</dbReference>
<dbReference type="PRINTS" id="PR00509">
    <property type="entry name" value="PGMPMM"/>
</dbReference>
<comment type="similarity">
    <text evidence="2 7">Belongs to the phosphohexose mutase family.</text>
</comment>
<evidence type="ECO:0000313" key="13">
    <source>
        <dbReference type="Proteomes" id="UP000028481"/>
    </source>
</evidence>